<accession>A0ABQ8H4L5</accession>
<dbReference type="Proteomes" id="UP000827721">
    <property type="component" value="Unassembled WGS sequence"/>
</dbReference>
<dbReference type="PANTHER" id="PTHR35127">
    <property type="entry name" value="OS03G0736900 PROTEIN"/>
    <property type="match status" value="1"/>
</dbReference>
<keyword evidence="4" id="KW-1185">Reference proteome</keyword>
<feature type="region of interest" description="Disordered" evidence="1">
    <location>
        <begin position="54"/>
        <end position="80"/>
    </location>
</feature>
<dbReference type="PANTHER" id="PTHR35127:SF1">
    <property type="entry name" value="GENOME ASSEMBLY, CHROMOSOME: A10"/>
    <property type="match status" value="1"/>
</dbReference>
<organism evidence="3 4">
    <name type="scientific">Xanthoceras sorbifolium</name>
    <dbReference type="NCBI Taxonomy" id="99658"/>
    <lineage>
        <taxon>Eukaryota</taxon>
        <taxon>Viridiplantae</taxon>
        <taxon>Streptophyta</taxon>
        <taxon>Embryophyta</taxon>
        <taxon>Tracheophyta</taxon>
        <taxon>Spermatophyta</taxon>
        <taxon>Magnoliopsida</taxon>
        <taxon>eudicotyledons</taxon>
        <taxon>Gunneridae</taxon>
        <taxon>Pentapetalae</taxon>
        <taxon>rosids</taxon>
        <taxon>malvids</taxon>
        <taxon>Sapindales</taxon>
        <taxon>Sapindaceae</taxon>
        <taxon>Xanthoceroideae</taxon>
        <taxon>Xanthoceras</taxon>
    </lineage>
</organism>
<proteinExistence type="predicted"/>
<feature type="compositionally biased region" description="Low complexity" evidence="1">
    <location>
        <begin position="54"/>
        <end position="63"/>
    </location>
</feature>
<comment type="caution">
    <text evidence="3">The sequence shown here is derived from an EMBL/GenBank/DDBJ whole genome shotgun (WGS) entry which is preliminary data.</text>
</comment>
<reference evidence="3 4" key="1">
    <citation type="submission" date="2021-02" db="EMBL/GenBank/DDBJ databases">
        <title>Plant Genome Project.</title>
        <authorList>
            <person name="Zhang R.-G."/>
        </authorList>
    </citation>
    <scope>NUCLEOTIDE SEQUENCE [LARGE SCALE GENOMIC DNA]</scope>
    <source>
        <tissue evidence="3">Leaves</tissue>
    </source>
</reference>
<sequence>MASVAVRCGGGGVTCSMRQGWRNHRAPSKRNASLTMMIGGGTKEMMTPISISISSASSSSMASRTNQLGTRRKKQRQEEAVSHENVIDEWMKDSVVEIVKNLREAPLLVQVYSDDGGNGTATRLRTEKAEPEDWLTMKTEWENGRRRSRKA</sequence>
<dbReference type="InterPro" id="IPR056706">
    <property type="entry name" value="DUF7804"/>
</dbReference>
<name>A0ABQ8H4L5_9ROSI</name>
<evidence type="ECO:0000259" key="2">
    <source>
        <dbReference type="Pfam" id="PF25089"/>
    </source>
</evidence>
<evidence type="ECO:0000313" key="3">
    <source>
        <dbReference type="EMBL" id="KAH7548247.1"/>
    </source>
</evidence>
<protein>
    <recommendedName>
        <fullName evidence="2">DUF7804 domain-containing protein</fullName>
    </recommendedName>
</protein>
<dbReference type="EMBL" id="JAFEMO010000014">
    <property type="protein sequence ID" value="KAH7548247.1"/>
    <property type="molecule type" value="Genomic_DNA"/>
</dbReference>
<evidence type="ECO:0000256" key="1">
    <source>
        <dbReference type="SAM" id="MobiDB-lite"/>
    </source>
</evidence>
<gene>
    <name evidence="3" type="ORF">JRO89_XS14G0088500</name>
</gene>
<evidence type="ECO:0000313" key="4">
    <source>
        <dbReference type="Proteomes" id="UP000827721"/>
    </source>
</evidence>
<dbReference type="Pfam" id="PF25089">
    <property type="entry name" value="DUF7804"/>
    <property type="match status" value="1"/>
</dbReference>
<feature type="domain" description="DUF7804" evidence="2">
    <location>
        <begin position="84"/>
        <end position="147"/>
    </location>
</feature>
<feature type="region of interest" description="Disordered" evidence="1">
    <location>
        <begin position="112"/>
        <end position="131"/>
    </location>
</feature>